<gene>
    <name evidence="1" type="ORF">CEXT_222891</name>
</gene>
<organism evidence="1 2">
    <name type="scientific">Caerostris extrusa</name>
    <name type="common">Bark spider</name>
    <name type="synonym">Caerostris bankana</name>
    <dbReference type="NCBI Taxonomy" id="172846"/>
    <lineage>
        <taxon>Eukaryota</taxon>
        <taxon>Metazoa</taxon>
        <taxon>Ecdysozoa</taxon>
        <taxon>Arthropoda</taxon>
        <taxon>Chelicerata</taxon>
        <taxon>Arachnida</taxon>
        <taxon>Araneae</taxon>
        <taxon>Araneomorphae</taxon>
        <taxon>Entelegynae</taxon>
        <taxon>Araneoidea</taxon>
        <taxon>Araneidae</taxon>
        <taxon>Caerostris</taxon>
    </lineage>
</organism>
<keyword evidence="2" id="KW-1185">Reference proteome</keyword>
<reference evidence="1 2" key="1">
    <citation type="submission" date="2021-06" db="EMBL/GenBank/DDBJ databases">
        <title>Caerostris extrusa draft genome.</title>
        <authorList>
            <person name="Kono N."/>
            <person name="Arakawa K."/>
        </authorList>
    </citation>
    <scope>NUCLEOTIDE SEQUENCE [LARGE SCALE GENOMIC DNA]</scope>
</reference>
<proteinExistence type="predicted"/>
<sequence>MQAAEAAAARRRRKRLDLDESLGLPLPGEDSERTGETLVRRHAFQKPSTRSLSSLKFLESIEAASLTHFVEGLFVLEFF</sequence>
<evidence type="ECO:0000313" key="1">
    <source>
        <dbReference type="EMBL" id="GIX85564.1"/>
    </source>
</evidence>
<accession>A0AAV4NMI8</accession>
<comment type="caution">
    <text evidence="1">The sequence shown here is derived from an EMBL/GenBank/DDBJ whole genome shotgun (WGS) entry which is preliminary data.</text>
</comment>
<dbReference type="EMBL" id="BPLR01021072">
    <property type="protein sequence ID" value="GIX85564.1"/>
    <property type="molecule type" value="Genomic_DNA"/>
</dbReference>
<name>A0AAV4NMI8_CAEEX</name>
<protein>
    <submittedName>
        <fullName evidence="1">Uncharacterized protein</fullName>
    </submittedName>
</protein>
<dbReference type="Proteomes" id="UP001054945">
    <property type="component" value="Unassembled WGS sequence"/>
</dbReference>
<dbReference type="AlphaFoldDB" id="A0AAV4NMI8"/>
<evidence type="ECO:0000313" key="2">
    <source>
        <dbReference type="Proteomes" id="UP001054945"/>
    </source>
</evidence>